<keyword evidence="6 10" id="KW-0249">Electron transport</keyword>
<dbReference type="SUPFAM" id="SSF46626">
    <property type="entry name" value="Cytochrome c"/>
    <property type="match status" value="1"/>
</dbReference>
<keyword evidence="5 8" id="KW-0479">Metal-binding</keyword>
<comment type="subcellular location">
    <subcellularLocation>
        <location evidence="1">Mitochondrion intermembrane space</location>
    </subcellularLocation>
</comment>
<evidence type="ECO:0000256" key="7">
    <source>
        <dbReference type="ARBA" id="ARBA00023004"/>
    </source>
</evidence>
<evidence type="ECO:0000256" key="4">
    <source>
        <dbReference type="ARBA" id="ARBA00022617"/>
    </source>
</evidence>
<keyword evidence="3 10" id="KW-0813">Transport</keyword>
<dbReference type="GO" id="GO:0009055">
    <property type="term" value="F:electron transfer activity"/>
    <property type="evidence" value="ECO:0007669"/>
    <property type="project" value="InterPro"/>
</dbReference>
<dbReference type="GO" id="GO:0020037">
    <property type="term" value="F:heme binding"/>
    <property type="evidence" value="ECO:0007669"/>
    <property type="project" value="InterPro"/>
</dbReference>
<dbReference type="InterPro" id="IPR002327">
    <property type="entry name" value="Cyt_c_1A/1B"/>
</dbReference>
<keyword evidence="7 8" id="KW-0408">Iron</keyword>
<proteinExistence type="inferred from homology"/>
<feature type="domain" description="Cytochrome c" evidence="11">
    <location>
        <begin position="5"/>
        <end position="105"/>
    </location>
</feature>
<name>A0A7S4FTC7_9EUGL</name>
<evidence type="ECO:0000259" key="11">
    <source>
        <dbReference type="PROSITE" id="PS51007"/>
    </source>
</evidence>
<accession>A0A7S4FTC7</accession>
<dbReference type="EMBL" id="HBJA01064639">
    <property type="protein sequence ID" value="CAE0811663.1"/>
    <property type="molecule type" value="Transcribed_RNA"/>
</dbReference>
<evidence type="ECO:0000313" key="12">
    <source>
        <dbReference type="EMBL" id="CAE0811663.1"/>
    </source>
</evidence>
<dbReference type="InterPro" id="IPR036909">
    <property type="entry name" value="Cyt_c-like_dom_sf"/>
</dbReference>
<evidence type="ECO:0000256" key="6">
    <source>
        <dbReference type="ARBA" id="ARBA00022982"/>
    </source>
</evidence>
<keyword evidence="4 8" id="KW-0349">Heme</keyword>
<organism evidence="12">
    <name type="scientific">Eutreptiella gymnastica</name>
    <dbReference type="NCBI Taxonomy" id="73025"/>
    <lineage>
        <taxon>Eukaryota</taxon>
        <taxon>Discoba</taxon>
        <taxon>Euglenozoa</taxon>
        <taxon>Euglenida</taxon>
        <taxon>Spirocuta</taxon>
        <taxon>Euglenophyceae</taxon>
        <taxon>Eutreptiales</taxon>
        <taxon>Eutreptiaceae</taxon>
        <taxon>Eutreptiella</taxon>
    </lineage>
</organism>
<dbReference type="Pfam" id="PF00034">
    <property type="entry name" value="Cytochrom_C"/>
    <property type="match status" value="1"/>
</dbReference>
<reference evidence="12" key="1">
    <citation type="submission" date="2021-01" db="EMBL/GenBank/DDBJ databases">
        <authorList>
            <person name="Corre E."/>
            <person name="Pelletier E."/>
            <person name="Niang G."/>
            <person name="Scheremetjew M."/>
            <person name="Finn R."/>
            <person name="Kale V."/>
            <person name="Holt S."/>
            <person name="Cochrane G."/>
            <person name="Meng A."/>
            <person name="Brown T."/>
            <person name="Cohen L."/>
        </authorList>
    </citation>
    <scope>NUCLEOTIDE SEQUENCE</scope>
    <source>
        <strain evidence="12">CCMP1594</strain>
    </source>
</reference>
<evidence type="ECO:0000256" key="2">
    <source>
        <dbReference type="ARBA" id="ARBA00006488"/>
    </source>
</evidence>
<comment type="function">
    <text evidence="10">Electron carrier protein. The oxidized form of the cytochrome c heme group can accept an electron from the heme group of the cytochrome c1 subunit of cytochrome reductase. Cytochrome c then transfers this electron to the cytochrome oxidase complex, the final protein carrier in the mitochondrial electron-transport chain.</text>
</comment>
<comment type="PTM">
    <text evidence="10">Binds 1 heme group per subunit.</text>
</comment>
<evidence type="ECO:0000256" key="8">
    <source>
        <dbReference type="PROSITE-ProRule" id="PRU00433"/>
    </source>
</evidence>
<gene>
    <name evidence="12" type="ORF">EGYM00163_LOCUS22811</name>
</gene>
<dbReference type="PROSITE" id="PS51007">
    <property type="entry name" value="CYTC"/>
    <property type="match status" value="1"/>
</dbReference>
<evidence type="ECO:0000256" key="9">
    <source>
        <dbReference type="RuleBase" id="RU004426"/>
    </source>
</evidence>
<keyword evidence="10" id="KW-0496">Mitochondrion</keyword>
<comment type="similarity">
    <text evidence="2 9">Belongs to the cytochrome c family.</text>
</comment>
<dbReference type="PRINTS" id="PR00604">
    <property type="entry name" value="CYTCHRMECIAB"/>
</dbReference>
<sequence>MGDAGDPERGRRLFEARAGQCHYAKKGMNSTGPSLWGVVGRVSGTVPGFAYSIANKRMAILWTEEVLFKYLENPRKFVPGTKMEFQGIKSKKDRLDVIAYLKTLQD</sequence>
<dbReference type="PANTHER" id="PTHR11961">
    <property type="entry name" value="CYTOCHROME C"/>
    <property type="match status" value="1"/>
</dbReference>
<dbReference type="AlphaFoldDB" id="A0A7S4FTC7"/>
<dbReference type="GO" id="GO:0005758">
    <property type="term" value="C:mitochondrial intermembrane space"/>
    <property type="evidence" value="ECO:0007669"/>
    <property type="project" value="UniProtKB-SubCell"/>
</dbReference>
<protein>
    <recommendedName>
        <fullName evidence="11">Cytochrome c domain-containing protein</fullName>
    </recommendedName>
</protein>
<keyword evidence="10" id="KW-0679">Respiratory chain</keyword>
<dbReference type="Gene3D" id="1.10.760.10">
    <property type="entry name" value="Cytochrome c-like domain"/>
    <property type="match status" value="1"/>
</dbReference>
<dbReference type="GO" id="GO:0046872">
    <property type="term" value="F:metal ion binding"/>
    <property type="evidence" value="ECO:0007669"/>
    <property type="project" value="UniProtKB-KW"/>
</dbReference>
<evidence type="ECO:0000256" key="1">
    <source>
        <dbReference type="ARBA" id="ARBA00004569"/>
    </source>
</evidence>
<evidence type="ECO:0000256" key="3">
    <source>
        <dbReference type="ARBA" id="ARBA00022448"/>
    </source>
</evidence>
<evidence type="ECO:0000256" key="10">
    <source>
        <dbReference type="RuleBase" id="RU004427"/>
    </source>
</evidence>
<dbReference type="InterPro" id="IPR009056">
    <property type="entry name" value="Cyt_c-like_dom"/>
</dbReference>
<evidence type="ECO:0000256" key="5">
    <source>
        <dbReference type="ARBA" id="ARBA00022723"/>
    </source>
</evidence>